<proteinExistence type="predicted"/>
<dbReference type="HOGENOM" id="CLU_985666_0_0_6"/>
<dbReference type="EMBL" id="CP004846">
    <property type="protein sequence ID" value="AGP79285.1"/>
    <property type="molecule type" value="Genomic_DNA"/>
</dbReference>
<evidence type="ECO:0000313" key="2">
    <source>
        <dbReference type="EMBL" id="AGP79285.1"/>
    </source>
</evidence>
<reference evidence="2 3" key="1">
    <citation type="journal article" date="2013" name="Genome Biol. Evol.">
        <title>Genomic Diversity of "Deep Ecotype" Alteromonas macleodii Isolates: Evidence for Pan-Mediterranean Clonal Frames.</title>
        <authorList>
            <person name="Lopez-Perez M."/>
            <person name="Gonzaga A."/>
            <person name="Rodriguez-Valera F."/>
        </authorList>
    </citation>
    <scope>NUCLEOTIDE SEQUENCE [LARGE SCALE GENOMIC DNA]</scope>
    <source>
        <strain evidence="3">'English Channel 615'</strain>
    </source>
</reference>
<gene>
    <name evidence="2" type="ORF">I633_18285</name>
</gene>
<dbReference type="BioCyc" id="AMAC1300253:G12YX-2931-MONOMER"/>
<evidence type="ECO:0000313" key="3">
    <source>
        <dbReference type="Proteomes" id="UP000014909"/>
    </source>
</evidence>
<sequence length="282" mass="31804">MTENKSFVGSASNVRLISEEEVQGIPFQKVMEKVSYQEGKVNILISSLGALDPSLFAGLPKNALQKFDLIFSTSFESSNGYKEVLEENCFTESLYFDPSLHNITVFKRVNGWLRDKKLFSEQSQKISSELEAIRAENLFFAQQAQNAEEELVKVSAARDGLVGELDELKSLVSRLKGDNIEAQELIKKQAEDCKSDKNWLEDELNKARQTIEVNANALRLANKMNLKLKADLDSQYENYKKIKASESGLTQLVCELYTKLSDASLLYEQVKNNDPKVLGNQK</sequence>
<dbReference type="Proteomes" id="UP000014909">
    <property type="component" value="Chromosome"/>
</dbReference>
<feature type="coiled-coil region" evidence="1">
    <location>
        <begin position="130"/>
        <end position="210"/>
    </location>
</feature>
<accession>S5AHD2</accession>
<dbReference type="PATRIC" id="fig|1300253.3.peg.3830"/>
<dbReference type="AlphaFoldDB" id="S5AHD2"/>
<evidence type="ECO:0000256" key="1">
    <source>
        <dbReference type="SAM" id="Coils"/>
    </source>
</evidence>
<keyword evidence="1" id="KW-0175">Coiled coil</keyword>
<name>S5AHD2_9ALTE</name>
<protein>
    <submittedName>
        <fullName evidence="2">Uncharacterized protein</fullName>
    </submittedName>
</protein>
<dbReference type="KEGG" id="amh:I633_18285"/>
<organism evidence="2 3">
    <name type="scientific">Alteromonas mediterranea 615</name>
    <dbReference type="NCBI Taxonomy" id="1300253"/>
    <lineage>
        <taxon>Bacteria</taxon>
        <taxon>Pseudomonadati</taxon>
        <taxon>Pseudomonadota</taxon>
        <taxon>Gammaproteobacteria</taxon>
        <taxon>Alteromonadales</taxon>
        <taxon>Alteromonadaceae</taxon>
        <taxon>Alteromonas/Salinimonas group</taxon>
        <taxon>Alteromonas</taxon>
    </lineage>
</organism>